<dbReference type="PIRSF" id="PIRSF032131">
    <property type="entry name" value="UCP032131"/>
    <property type="match status" value="1"/>
</dbReference>
<dbReference type="OrthoDB" id="9799894at2"/>
<sequence>MIKYRLICDADHEFEGWFRDSADFDVQAEKGLLDCPSCGSGAVRKAVMAPAIGRKGAASQGDRKERLAAIQQDMARAVARARDYVEKNFDYVGEKFPEEARKIHYGEAEERGIYGEASGKEVKELVEEGVEVSPMPGAPAKTDAAGEPKTPEPQKKLN</sequence>
<protein>
    <submittedName>
        <fullName evidence="2">DUF1178 domain-containing protein</fullName>
    </submittedName>
</protein>
<dbReference type="Pfam" id="PF06676">
    <property type="entry name" value="DUF1178"/>
    <property type="match status" value="1"/>
</dbReference>
<evidence type="ECO:0000313" key="3">
    <source>
        <dbReference type="Proteomes" id="UP000239504"/>
    </source>
</evidence>
<dbReference type="Proteomes" id="UP000239504">
    <property type="component" value="Unassembled WGS sequence"/>
</dbReference>
<evidence type="ECO:0000313" key="2">
    <source>
        <dbReference type="EMBL" id="PQA86496.1"/>
    </source>
</evidence>
<dbReference type="InterPro" id="IPR009562">
    <property type="entry name" value="DUF1178"/>
</dbReference>
<gene>
    <name evidence="2" type="ORF">CW354_19415</name>
</gene>
<evidence type="ECO:0000256" key="1">
    <source>
        <dbReference type="SAM" id="MobiDB-lite"/>
    </source>
</evidence>
<keyword evidence="3" id="KW-1185">Reference proteome</keyword>
<dbReference type="EMBL" id="PJCH01000015">
    <property type="protein sequence ID" value="PQA86496.1"/>
    <property type="molecule type" value="Genomic_DNA"/>
</dbReference>
<proteinExistence type="predicted"/>
<dbReference type="AlphaFoldDB" id="A0A2S7K1Y1"/>
<organism evidence="2 3">
    <name type="scientific">Hyphococcus luteus</name>
    <dbReference type="NCBI Taxonomy" id="2058213"/>
    <lineage>
        <taxon>Bacteria</taxon>
        <taxon>Pseudomonadati</taxon>
        <taxon>Pseudomonadota</taxon>
        <taxon>Alphaproteobacteria</taxon>
        <taxon>Parvularculales</taxon>
        <taxon>Parvularculaceae</taxon>
        <taxon>Hyphococcus</taxon>
    </lineage>
</organism>
<accession>A0A2S7K1Y1</accession>
<reference evidence="2 3" key="1">
    <citation type="submission" date="2017-12" db="EMBL/GenBank/DDBJ databases">
        <authorList>
            <person name="Hurst M.R.H."/>
        </authorList>
    </citation>
    <scope>NUCLEOTIDE SEQUENCE [LARGE SCALE GENOMIC DNA]</scope>
    <source>
        <strain evidence="2 3">SY-3-19</strain>
    </source>
</reference>
<name>A0A2S7K1Y1_9PROT</name>
<feature type="compositionally biased region" description="Basic and acidic residues" evidence="1">
    <location>
        <begin position="144"/>
        <end position="158"/>
    </location>
</feature>
<dbReference type="RefSeq" id="WP_104831708.1">
    <property type="nucleotide sequence ID" value="NZ_PJCH01000015.1"/>
</dbReference>
<comment type="caution">
    <text evidence="2">The sequence shown here is derived from an EMBL/GenBank/DDBJ whole genome shotgun (WGS) entry which is preliminary data.</text>
</comment>
<feature type="region of interest" description="Disordered" evidence="1">
    <location>
        <begin position="126"/>
        <end position="158"/>
    </location>
</feature>